<gene>
    <name evidence="1" type="ORF">PIB30_104289</name>
</gene>
<protein>
    <submittedName>
        <fullName evidence="1">Uncharacterized protein</fullName>
    </submittedName>
</protein>
<evidence type="ECO:0000313" key="1">
    <source>
        <dbReference type="EMBL" id="MED6116864.1"/>
    </source>
</evidence>
<keyword evidence="2" id="KW-1185">Reference proteome</keyword>
<sequence length="121" mass="13669">MGPDCSPSIILGRPFLAIGRTLIDVQKGELTFRVHKEQLVINVFEATQLPEEEDAEECMRIDVINKLAKEINKEEILKSEEEEVQKSIHSTFKNKARKLWNPGSCHSISIGELGLNPYIPP</sequence>
<comment type="caution">
    <text evidence="1">The sequence shown here is derived from an EMBL/GenBank/DDBJ whole genome shotgun (WGS) entry which is preliminary data.</text>
</comment>
<dbReference type="PANTHER" id="PTHR33067">
    <property type="entry name" value="RNA-DIRECTED DNA POLYMERASE-RELATED"/>
    <property type="match status" value="1"/>
</dbReference>
<dbReference type="EMBL" id="JASCZI010003567">
    <property type="protein sequence ID" value="MED6116864.1"/>
    <property type="molecule type" value="Genomic_DNA"/>
</dbReference>
<organism evidence="1 2">
    <name type="scientific">Stylosanthes scabra</name>
    <dbReference type="NCBI Taxonomy" id="79078"/>
    <lineage>
        <taxon>Eukaryota</taxon>
        <taxon>Viridiplantae</taxon>
        <taxon>Streptophyta</taxon>
        <taxon>Embryophyta</taxon>
        <taxon>Tracheophyta</taxon>
        <taxon>Spermatophyta</taxon>
        <taxon>Magnoliopsida</taxon>
        <taxon>eudicotyledons</taxon>
        <taxon>Gunneridae</taxon>
        <taxon>Pentapetalae</taxon>
        <taxon>rosids</taxon>
        <taxon>fabids</taxon>
        <taxon>Fabales</taxon>
        <taxon>Fabaceae</taxon>
        <taxon>Papilionoideae</taxon>
        <taxon>50 kb inversion clade</taxon>
        <taxon>dalbergioids sensu lato</taxon>
        <taxon>Dalbergieae</taxon>
        <taxon>Pterocarpus clade</taxon>
        <taxon>Stylosanthes</taxon>
    </lineage>
</organism>
<proteinExistence type="predicted"/>
<evidence type="ECO:0000313" key="2">
    <source>
        <dbReference type="Proteomes" id="UP001341840"/>
    </source>
</evidence>
<dbReference type="Proteomes" id="UP001341840">
    <property type="component" value="Unassembled WGS sequence"/>
</dbReference>
<reference evidence="1 2" key="1">
    <citation type="journal article" date="2023" name="Plants (Basel)">
        <title>Bridging the Gap: Combining Genomics and Transcriptomics Approaches to Understand Stylosanthes scabra, an Orphan Legume from the Brazilian Caatinga.</title>
        <authorList>
            <person name="Ferreira-Neto J.R.C."/>
            <person name="da Silva M.D."/>
            <person name="Binneck E."/>
            <person name="de Melo N.F."/>
            <person name="da Silva R.H."/>
            <person name="de Melo A.L.T.M."/>
            <person name="Pandolfi V."/>
            <person name="Bustamante F.O."/>
            <person name="Brasileiro-Vidal A.C."/>
            <person name="Benko-Iseppon A.M."/>
        </authorList>
    </citation>
    <scope>NUCLEOTIDE SEQUENCE [LARGE SCALE GENOMIC DNA]</scope>
    <source>
        <tissue evidence="1">Leaves</tissue>
    </source>
</reference>
<dbReference type="PANTHER" id="PTHR33067:SF9">
    <property type="entry name" value="RNA-DIRECTED DNA POLYMERASE"/>
    <property type="match status" value="1"/>
</dbReference>
<accession>A0ABU6QYV7</accession>
<name>A0ABU6QYV7_9FABA</name>
<feature type="non-terminal residue" evidence="1">
    <location>
        <position position="121"/>
    </location>
</feature>